<evidence type="ECO:0000313" key="1">
    <source>
        <dbReference type="EMBL" id="AYV79506.1"/>
    </source>
</evidence>
<sequence>MSKLFTGVQNMFHKHPIKFITVQCFMISVLTNNFKFKYVKNYESADGTSSFNHHFTIGHTDKSDEPHKLIDPRR</sequence>
<reference evidence="1" key="1">
    <citation type="submission" date="2018-10" db="EMBL/GenBank/DDBJ databases">
        <title>Hidden diversity of soil giant viruses.</title>
        <authorList>
            <person name="Schulz F."/>
            <person name="Alteio L."/>
            <person name="Goudeau D."/>
            <person name="Ryan E.M."/>
            <person name="Malmstrom R.R."/>
            <person name="Blanchard J."/>
            <person name="Woyke T."/>
        </authorList>
    </citation>
    <scope>NUCLEOTIDE SEQUENCE</scope>
    <source>
        <strain evidence="1">FNV1</strain>
    </source>
</reference>
<dbReference type="EMBL" id="MK072149">
    <property type="protein sequence ID" value="AYV79506.1"/>
    <property type="molecule type" value="Genomic_DNA"/>
</dbReference>
<gene>
    <name evidence="1" type="ORF">Faunusvirus18_11</name>
</gene>
<organism evidence="1">
    <name type="scientific">Faunusvirus sp</name>
    <dbReference type="NCBI Taxonomy" id="2487766"/>
    <lineage>
        <taxon>Viruses</taxon>
        <taxon>Varidnaviria</taxon>
        <taxon>Bamfordvirae</taxon>
        <taxon>Nucleocytoviricota</taxon>
        <taxon>Megaviricetes</taxon>
        <taxon>Imitervirales</taxon>
        <taxon>Mimiviridae</taxon>
    </lineage>
</organism>
<protein>
    <submittedName>
        <fullName evidence="1">Uncharacterized protein</fullName>
    </submittedName>
</protein>
<proteinExistence type="predicted"/>
<accession>A0A3G4ZX80</accession>
<name>A0A3G4ZX80_9VIRU</name>